<reference evidence="13 14" key="1">
    <citation type="submission" date="2016-11" db="EMBL/GenBank/DDBJ databases">
        <authorList>
            <person name="Varghese N."/>
            <person name="Submissions S."/>
        </authorList>
    </citation>
    <scope>NUCLEOTIDE SEQUENCE [LARGE SCALE GENOMIC DNA]</scope>
    <source>
        <strain evidence="13 14">DSM 19027</strain>
    </source>
</reference>
<dbReference type="NCBIfam" id="TIGR00033">
    <property type="entry name" value="aroC"/>
    <property type="match status" value="1"/>
</dbReference>
<gene>
    <name evidence="11" type="primary">aroC</name>
    <name evidence="13" type="ORF">SAMN05444373_101431</name>
</gene>
<comment type="cofactor">
    <cofactor evidence="11 12">
        <name>FMNH2</name>
        <dbReference type="ChEBI" id="CHEBI:57618"/>
    </cofactor>
    <text evidence="11 12">Reduced FMN (FMNH(2)).</text>
</comment>
<feature type="binding site" evidence="11">
    <location>
        <position position="47"/>
    </location>
    <ligand>
        <name>NADP(+)</name>
        <dbReference type="ChEBI" id="CHEBI:58349"/>
    </ligand>
</feature>
<evidence type="ECO:0000256" key="1">
    <source>
        <dbReference type="ARBA" id="ARBA00005044"/>
    </source>
</evidence>
<dbReference type="PIRSF" id="PIRSF001456">
    <property type="entry name" value="Chorismate_synth"/>
    <property type="match status" value="1"/>
</dbReference>
<dbReference type="PROSITE" id="PS00788">
    <property type="entry name" value="CHORISMATE_SYNTHASE_2"/>
    <property type="match status" value="1"/>
</dbReference>
<dbReference type="GO" id="GO:0008652">
    <property type="term" value="P:amino acid biosynthetic process"/>
    <property type="evidence" value="ECO:0007669"/>
    <property type="project" value="UniProtKB-KW"/>
</dbReference>
<dbReference type="RefSeq" id="WP_149678369.1">
    <property type="nucleotide sequence ID" value="NZ_DAONMB010000004.1"/>
</dbReference>
<keyword evidence="14" id="KW-1185">Reference proteome</keyword>
<dbReference type="PANTHER" id="PTHR21085:SF0">
    <property type="entry name" value="CHORISMATE SYNTHASE"/>
    <property type="match status" value="1"/>
</dbReference>
<dbReference type="CDD" id="cd07304">
    <property type="entry name" value="Chorismate_synthase"/>
    <property type="match status" value="1"/>
</dbReference>
<keyword evidence="5 11" id="KW-0285">Flavoprotein</keyword>
<comment type="subunit">
    <text evidence="11">Homotetramer.</text>
</comment>
<evidence type="ECO:0000313" key="13">
    <source>
        <dbReference type="EMBL" id="SHI90199.1"/>
    </source>
</evidence>
<proteinExistence type="inferred from homology"/>
<dbReference type="HAMAP" id="MF_00300">
    <property type="entry name" value="Chorismate_synth"/>
    <property type="match status" value="1"/>
</dbReference>
<dbReference type="GO" id="GO:0010181">
    <property type="term" value="F:FMN binding"/>
    <property type="evidence" value="ECO:0007669"/>
    <property type="project" value="TreeGrafter"/>
</dbReference>
<dbReference type="PANTHER" id="PTHR21085">
    <property type="entry name" value="CHORISMATE SYNTHASE"/>
    <property type="match status" value="1"/>
</dbReference>
<evidence type="ECO:0000256" key="9">
    <source>
        <dbReference type="ARBA" id="ARBA00023141"/>
    </source>
</evidence>
<evidence type="ECO:0000256" key="3">
    <source>
        <dbReference type="ARBA" id="ARBA00013036"/>
    </source>
</evidence>
<feature type="binding site" evidence="11">
    <location>
        <begin position="125"/>
        <end position="127"/>
    </location>
    <ligand>
        <name>FMN</name>
        <dbReference type="ChEBI" id="CHEBI:58210"/>
    </ligand>
</feature>
<dbReference type="InterPro" id="IPR020541">
    <property type="entry name" value="Chorismate_synthase_CS"/>
</dbReference>
<dbReference type="NCBIfam" id="NF003793">
    <property type="entry name" value="PRK05382.1"/>
    <property type="match status" value="1"/>
</dbReference>
<comment type="pathway">
    <text evidence="1 11 12">Metabolic intermediate biosynthesis; chorismate biosynthesis; chorismate from D-erythrose 4-phosphate and phosphoenolpyruvate: step 7/7.</text>
</comment>
<dbReference type="InterPro" id="IPR000453">
    <property type="entry name" value="Chorismate_synth"/>
</dbReference>
<dbReference type="InterPro" id="IPR035904">
    <property type="entry name" value="Chorismate_synth_AroC_sf"/>
</dbReference>
<dbReference type="OrthoDB" id="9771806at2"/>
<evidence type="ECO:0000256" key="11">
    <source>
        <dbReference type="HAMAP-Rule" id="MF_00300"/>
    </source>
</evidence>
<dbReference type="GO" id="GO:0009073">
    <property type="term" value="P:aromatic amino acid family biosynthetic process"/>
    <property type="evidence" value="ECO:0007669"/>
    <property type="project" value="UniProtKB-KW"/>
</dbReference>
<dbReference type="EC" id="4.2.3.5" evidence="3 11"/>
<dbReference type="AlphaFoldDB" id="A0A1M6EXT0"/>
<dbReference type="EMBL" id="FQZP01000014">
    <property type="protein sequence ID" value="SHI90199.1"/>
    <property type="molecule type" value="Genomic_DNA"/>
</dbReference>
<name>A0A1M6EXT0_9FIRM</name>
<evidence type="ECO:0000256" key="4">
    <source>
        <dbReference type="ARBA" id="ARBA00022605"/>
    </source>
</evidence>
<dbReference type="Proteomes" id="UP000324781">
    <property type="component" value="Unassembled WGS sequence"/>
</dbReference>
<keyword evidence="6 11" id="KW-0288">FMN</keyword>
<evidence type="ECO:0000256" key="2">
    <source>
        <dbReference type="ARBA" id="ARBA00008014"/>
    </source>
</evidence>
<organism evidence="13 14">
    <name type="scientific">Thermoclostridium caenicola</name>
    <dbReference type="NCBI Taxonomy" id="659425"/>
    <lineage>
        <taxon>Bacteria</taxon>
        <taxon>Bacillati</taxon>
        <taxon>Bacillota</taxon>
        <taxon>Clostridia</taxon>
        <taxon>Eubacteriales</taxon>
        <taxon>Oscillospiraceae</taxon>
        <taxon>Thermoclostridium</taxon>
    </lineage>
</organism>
<evidence type="ECO:0000256" key="10">
    <source>
        <dbReference type="ARBA" id="ARBA00023239"/>
    </source>
</evidence>
<dbReference type="GO" id="GO:0005829">
    <property type="term" value="C:cytosol"/>
    <property type="evidence" value="ECO:0007669"/>
    <property type="project" value="TreeGrafter"/>
</dbReference>
<sequence>MSSIWGERLKISLFGESHGPGIGVVVDGFPSGITVDVEKIGMEMGRRRPKSSAYSTPRKEADEVEILSGVFQGRTTGTPICGLIRNTDTRSQDYERTSHLARPGHADYTGYVRYGGFNDFRGGGHFSARLTAPLVFAGALARQYLESKAIYIGSHIYRIGDVQDVGFDMTRISREQLQQLWRMEMPVNDASCANAYMEIIEEARSQGDSVGGIIETAVIGLPAGLGSPIFGNVEGRLASMLFSIPAVKGVEFGTGFAITGMKGSEANDSFYMDGDQVRTRTNHNGGINGGITNGMPLVFRVAFKPTSSIAKAQDTIDIMKMENAKLEIKGRHDACIVPRAVPVVEAACAIALCDLMLAQFGSQGQ</sequence>
<dbReference type="SUPFAM" id="SSF103263">
    <property type="entry name" value="Chorismate synthase, AroC"/>
    <property type="match status" value="1"/>
</dbReference>
<comment type="caution">
    <text evidence="11">Lacks conserved residue(s) required for the propagation of feature annotation.</text>
</comment>
<dbReference type="Gene3D" id="3.60.150.10">
    <property type="entry name" value="Chorismate synthase AroC"/>
    <property type="match status" value="1"/>
</dbReference>
<evidence type="ECO:0000256" key="5">
    <source>
        <dbReference type="ARBA" id="ARBA00022630"/>
    </source>
</evidence>
<dbReference type="PROSITE" id="PS00787">
    <property type="entry name" value="CHORISMATE_SYNTHASE_1"/>
    <property type="match status" value="1"/>
</dbReference>
<keyword evidence="10 11" id="KW-0456">Lyase</keyword>
<keyword evidence="4 11" id="KW-0028">Amino-acid biosynthesis</keyword>
<dbReference type="Pfam" id="PF01264">
    <property type="entry name" value="Chorismate_synt"/>
    <property type="match status" value="1"/>
</dbReference>
<comment type="function">
    <text evidence="11">Catalyzes the anti-1,4-elimination of the C-3 phosphate and the C-6 proR hydrogen from 5-enolpyruvylshikimate-3-phosphate (EPSP) to yield chorismate, which is the branch point compound that serves as the starting substrate for the three terminal pathways of aromatic amino acid biosynthesis. This reaction introduces a second double bond into the aromatic ring system.</text>
</comment>
<evidence type="ECO:0000256" key="8">
    <source>
        <dbReference type="ARBA" id="ARBA00022857"/>
    </source>
</evidence>
<keyword evidence="8 11" id="KW-0521">NADP</keyword>
<evidence type="ECO:0000256" key="12">
    <source>
        <dbReference type="RuleBase" id="RU000605"/>
    </source>
</evidence>
<protein>
    <recommendedName>
        <fullName evidence="3 11">Chorismate synthase</fullName>
        <shortName evidence="11">CS</shortName>
        <ecNumber evidence="3 11">4.2.3.5</ecNumber>
    </recommendedName>
    <alternativeName>
        <fullName evidence="11">5-enolpyruvylshikimate-3-phosphate phospholyase</fullName>
    </alternativeName>
</protein>
<dbReference type="UniPathway" id="UPA00053">
    <property type="reaction ID" value="UER00090"/>
</dbReference>
<keyword evidence="9 11" id="KW-0057">Aromatic amino acid biosynthesis</keyword>
<evidence type="ECO:0000256" key="7">
    <source>
        <dbReference type="ARBA" id="ARBA00022827"/>
    </source>
</evidence>
<feature type="binding site" evidence="11">
    <location>
        <begin position="304"/>
        <end position="308"/>
    </location>
    <ligand>
        <name>FMN</name>
        <dbReference type="ChEBI" id="CHEBI:58210"/>
    </ligand>
</feature>
<evidence type="ECO:0000313" key="14">
    <source>
        <dbReference type="Proteomes" id="UP000324781"/>
    </source>
</evidence>
<feature type="binding site" evidence="11">
    <location>
        <position position="289"/>
    </location>
    <ligand>
        <name>FMN</name>
        <dbReference type="ChEBI" id="CHEBI:58210"/>
    </ligand>
</feature>
<feature type="binding site" evidence="11">
    <location>
        <position position="331"/>
    </location>
    <ligand>
        <name>FMN</name>
        <dbReference type="ChEBI" id="CHEBI:58210"/>
    </ligand>
</feature>
<keyword evidence="7 11" id="KW-0274">FAD</keyword>
<comment type="similarity">
    <text evidence="2 11 12">Belongs to the chorismate synthase family.</text>
</comment>
<evidence type="ECO:0000256" key="6">
    <source>
        <dbReference type="ARBA" id="ARBA00022643"/>
    </source>
</evidence>
<dbReference type="GO" id="GO:0004107">
    <property type="term" value="F:chorismate synthase activity"/>
    <property type="evidence" value="ECO:0007669"/>
    <property type="project" value="UniProtKB-UniRule"/>
</dbReference>
<comment type="catalytic activity">
    <reaction evidence="11 12">
        <text>5-O-(1-carboxyvinyl)-3-phosphoshikimate = chorismate + phosphate</text>
        <dbReference type="Rhea" id="RHEA:21020"/>
        <dbReference type="ChEBI" id="CHEBI:29748"/>
        <dbReference type="ChEBI" id="CHEBI:43474"/>
        <dbReference type="ChEBI" id="CHEBI:57701"/>
        <dbReference type="EC" id="4.2.3.5"/>
    </reaction>
</comment>
<dbReference type="GO" id="GO:0009423">
    <property type="term" value="P:chorismate biosynthetic process"/>
    <property type="evidence" value="ECO:0007669"/>
    <property type="project" value="UniProtKB-UniRule"/>
</dbReference>
<accession>A0A1M6EXT0</accession>